<reference evidence="5 6" key="1">
    <citation type="submission" date="2020-03" db="EMBL/GenBank/DDBJ databases">
        <title>Sequencing the genomes of 1000 actinobacteria strains.</title>
        <authorList>
            <person name="Klenk H.-P."/>
        </authorList>
    </citation>
    <scope>NUCLEOTIDE SEQUENCE [LARGE SCALE GENOMIC DNA]</scope>
    <source>
        <strain evidence="5 6">DSM 16403</strain>
    </source>
</reference>
<dbReference type="Gene3D" id="1.10.10.60">
    <property type="entry name" value="Homeodomain-like"/>
    <property type="match status" value="2"/>
</dbReference>
<evidence type="ECO:0000259" key="4">
    <source>
        <dbReference type="PROSITE" id="PS01124"/>
    </source>
</evidence>
<dbReference type="AlphaFoldDB" id="A0A846RSX8"/>
<dbReference type="PANTHER" id="PTHR46796">
    <property type="entry name" value="HTH-TYPE TRANSCRIPTIONAL ACTIVATOR RHAS-RELATED"/>
    <property type="match status" value="1"/>
</dbReference>
<dbReference type="SMART" id="SM00342">
    <property type="entry name" value="HTH_ARAC"/>
    <property type="match status" value="1"/>
</dbReference>
<name>A0A846RSX8_9MICC</name>
<dbReference type="PROSITE" id="PS00041">
    <property type="entry name" value="HTH_ARAC_FAMILY_1"/>
    <property type="match status" value="1"/>
</dbReference>
<dbReference type="Pfam" id="PF12852">
    <property type="entry name" value="Cupin_6"/>
    <property type="match status" value="1"/>
</dbReference>
<gene>
    <name evidence="5" type="ORF">BJ994_003235</name>
</gene>
<organism evidence="5 6">
    <name type="scientific">Arthrobacter pigmenti</name>
    <dbReference type="NCBI Taxonomy" id="271432"/>
    <lineage>
        <taxon>Bacteria</taxon>
        <taxon>Bacillati</taxon>
        <taxon>Actinomycetota</taxon>
        <taxon>Actinomycetes</taxon>
        <taxon>Micrococcales</taxon>
        <taxon>Micrococcaceae</taxon>
        <taxon>Arthrobacter</taxon>
    </lineage>
</organism>
<dbReference type="InterPro" id="IPR009057">
    <property type="entry name" value="Homeodomain-like_sf"/>
</dbReference>
<dbReference type="InterPro" id="IPR032783">
    <property type="entry name" value="AraC_lig"/>
</dbReference>
<dbReference type="InterPro" id="IPR018062">
    <property type="entry name" value="HTH_AraC-typ_CS"/>
</dbReference>
<evidence type="ECO:0000256" key="1">
    <source>
        <dbReference type="ARBA" id="ARBA00023015"/>
    </source>
</evidence>
<dbReference type="RefSeq" id="WP_342450404.1">
    <property type="nucleotide sequence ID" value="NZ_JAATJL010000001.1"/>
</dbReference>
<keyword evidence="2 5" id="KW-0238">DNA-binding</keyword>
<dbReference type="Pfam" id="PF12833">
    <property type="entry name" value="HTH_18"/>
    <property type="match status" value="1"/>
</dbReference>
<evidence type="ECO:0000313" key="6">
    <source>
        <dbReference type="Proteomes" id="UP000547458"/>
    </source>
</evidence>
<sequence>MITLMDDTLASLMDGPRAHGAFLLESVLHPPWGLRIEDEAPLSMVTMVSGEAWVLRDSEEPVLLREQDVAVLRGASPYTIADTPHTPPHTVIRPGQVCTNVSGESMAGDISPGTRRWGKQPDDGSAVMLSGTYQQRTEIGMRLLAALPPVLVHTPTEDDVALVRLLSGEMGLNRPGQELVLDRILDLLLVKIVRSWLSSSESETPQWCLAQSDPVVGAALRLMHKNPELGWTVARLAERTGVSRATFARKFTTLVGESPMNYLTSRRLSCGADLLMEPNSTLSAVARRVGYSSPFAFSAAFKRERGVSPLEHRRRTLGVTVGSLTAAE</sequence>
<feature type="domain" description="HTH araC/xylS-type" evidence="4">
    <location>
        <begin position="217"/>
        <end position="315"/>
    </location>
</feature>
<dbReference type="EMBL" id="JAATJL010000001">
    <property type="protein sequence ID" value="NJC24159.1"/>
    <property type="molecule type" value="Genomic_DNA"/>
</dbReference>
<evidence type="ECO:0000256" key="3">
    <source>
        <dbReference type="ARBA" id="ARBA00023163"/>
    </source>
</evidence>
<keyword evidence="6" id="KW-1185">Reference proteome</keyword>
<keyword evidence="1" id="KW-0805">Transcription regulation</keyword>
<dbReference type="PANTHER" id="PTHR46796:SF13">
    <property type="entry name" value="HTH-TYPE TRANSCRIPTIONAL ACTIVATOR RHAS"/>
    <property type="match status" value="1"/>
</dbReference>
<dbReference type="InterPro" id="IPR050204">
    <property type="entry name" value="AraC_XylS_family_regulators"/>
</dbReference>
<dbReference type="GO" id="GO:0043565">
    <property type="term" value="F:sequence-specific DNA binding"/>
    <property type="evidence" value="ECO:0007669"/>
    <property type="project" value="InterPro"/>
</dbReference>
<accession>A0A846RSX8</accession>
<comment type="caution">
    <text evidence="5">The sequence shown here is derived from an EMBL/GenBank/DDBJ whole genome shotgun (WGS) entry which is preliminary data.</text>
</comment>
<keyword evidence="3" id="KW-0804">Transcription</keyword>
<dbReference type="GO" id="GO:0003700">
    <property type="term" value="F:DNA-binding transcription factor activity"/>
    <property type="evidence" value="ECO:0007669"/>
    <property type="project" value="InterPro"/>
</dbReference>
<protein>
    <submittedName>
        <fullName evidence="5">AraC-like DNA-binding protein</fullName>
    </submittedName>
</protein>
<dbReference type="PROSITE" id="PS01124">
    <property type="entry name" value="HTH_ARAC_FAMILY_2"/>
    <property type="match status" value="1"/>
</dbReference>
<dbReference type="Proteomes" id="UP000547458">
    <property type="component" value="Unassembled WGS sequence"/>
</dbReference>
<evidence type="ECO:0000256" key="2">
    <source>
        <dbReference type="ARBA" id="ARBA00023125"/>
    </source>
</evidence>
<dbReference type="SUPFAM" id="SSF46689">
    <property type="entry name" value="Homeodomain-like"/>
    <property type="match status" value="2"/>
</dbReference>
<evidence type="ECO:0000313" key="5">
    <source>
        <dbReference type="EMBL" id="NJC24159.1"/>
    </source>
</evidence>
<dbReference type="InterPro" id="IPR018060">
    <property type="entry name" value="HTH_AraC"/>
</dbReference>
<proteinExistence type="predicted"/>